<sequence>RARPQSSFDLKESKQKVCVCESECVRLRCVNHTKCRRNSLVFTTRQTFRGSESDSM</sequence>
<evidence type="ECO:0000313" key="2">
    <source>
        <dbReference type="Proteomes" id="UP001059041"/>
    </source>
</evidence>
<proteinExistence type="predicted"/>
<dbReference type="EMBL" id="JAFHDT010000002">
    <property type="protein sequence ID" value="KAI7813051.1"/>
    <property type="molecule type" value="Genomic_DNA"/>
</dbReference>
<name>A0A9W7X335_TRIRA</name>
<organism evidence="1 2">
    <name type="scientific">Triplophysa rosa</name>
    <name type="common">Cave loach</name>
    <dbReference type="NCBI Taxonomy" id="992332"/>
    <lineage>
        <taxon>Eukaryota</taxon>
        <taxon>Metazoa</taxon>
        <taxon>Chordata</taxon>
        <taxon>Craniata</taxon>
        <taxon>Vertebrata</taxon>
        <taxon>Euteleostomi</taxon>
        <taxon>Actinopterygii</taxon>
        <taxon>Neopterygii</taxon>
        <taxon>Teleostei</taxon>
        <taxon>Ostariophysi</taxon>
        <taxon>Cypriniformes</taxon>
        <taxon>Nemacheilidae</taxon>
        <taxon>Triplophysa</taxon>
    </lineage>
</organism>
<feature type="non-terminal residue" evidence="1">
    <location>
        <position position="56"/>
    </location>
</feature>
<evidence type="ECO:0000313" key="1">
    <source>
        <dbReference type="EMBL" id="KAI7813051.1"/>
    </source>
</evidence>
<dbReference type="AlphaFoldDB" id="A0A9W7X335"/>
<comment type="caution">
    <text evidence="1">The sequence shown here is derived from an EMBL/GenBank/DDBJ whole genome shotgun (WGS) entry which is preliminary data.</text>
</comment>
<keyword evidence="2" id="KW-1185">Reference proteome</keyword>
<accession>A0A9W7X335</accession>
<protein>
    <submittedName>
        <fullName evidence="1">Uncharacterized protein</fullName>
    </submittedName>
</protein>
<dbReference type="Proteomes" id="UP001059041">
    <property type="component" value="Linkage Group LG2"/>
</dbReference>
<gene>
    <name evidence="1" type="ORF">IRJ41_014330</name>
</gene>
<reference evidence="1" key="1">
    <citation type="submission" date="2021-02" db="EMBL/GenBank/DDBJ databases">
        <title>Comparative genomics reveals that relaxation of natural selection precedes convergent phenotypic evolution of cavefish.</title>
        <authorList>
            <person name="Peng Z."/>
        </authorList>
    </citation>
    <scope>NUCLEOTIDE SEQUENCE</scope>
    <source>
        <tissue evidence="1">Muscle</tissue>
    </source>
</reference>